<keyword evidence="2" id="KW-0812">Transmembrane</keyword>
<comment type="caution">
    <text evidence="3">The sequence shown here is derived from an EMBL/GenBank/DDBJ whole genome shotgun (WGS) entry which is preliminary data.</text>
</comment>
<accession>A0AAV5AGN4</accession>
<dbReference type="PANTHER" id="PTHR13304:SF0">
    <property type="entry name" value="GLYCOSYLPHOSPHATIDYLINOSITOL ANCHOR ATTACHMENT 1 PROTEIN"/>
    <property type="match status" value="1"/>
</dbReference>
<name>A0AAV5AGN4_9AGAM</name>
<dbReference type="AlphaFoldDB" id="A0AAV5AGN4"/>
<evidence type="ECO:0000256" key="2">
    <source>
        <dbReference type="SAM" id="Phobius"/>
    </source>
</evidence>
<reference evidence="3" key="1">
    <citation type="submission" date="2021-10" db="EMBL/GenBank/DDBJ databases">
        <title>De novo Genome Assembly of Clathrus columnatus (Basidiomycota, Fungi) Using Illumina and Nanopore Sequence Data.</title>
        <authorList>
            <person name="Ogiso-Tanaka E."/>
            <person name="Itagaki H."/>
            <person name="Hosoya T."/>
            <person name="Hosaka K."/>
        </authorList>
    </citation>
    <scope>NUCLEOTIDE SEQUENCE</scope>
    <source>
        <strain evidence="3">MO-923</strain>
    </source>
</reference>
<dbReference type="Proteomes" id="UP001050691">
    <property type="component" value="Unassembled WGS sequence"/>
</dbReference>
<keyword evidence="4" id="KW-1185">Reference proteome</keyword>
<sequence>MGATGIGKVLHQALGTIQTQIQTASDMAESSTSAEELELLRQTIGDFVTIAAKVDPVAELKTIMNTLIPINRLPVEIFTYIILLTNTSMAGNSHPYLPYTWVCQHWRSVLIRTAAFWTLIQHHRKRPSVRSLYETFHSVVGPFDHELLRRSNSAKLDVILSMDSHSYIPMLQNLFVKENDRIRNLYVYNSEDLIRLVMSGERFPSLRGFAFSDKHGYQTRIAPRSFANGLIPVLASSDHLETFECTLWENTPMNLLADIFSRIRNLSITVPTSGVTQSVLKLLHNNANLKKLQIKKYFNSAFGKQAPDRVDLPELQYLSVADSSLIQHLRASKLTSLDVEWKINSVTPNCQILQEFNFPLIRYLYVRGPRSATEKGYCILGSKERIRCESFFSISTETLFEGALPHSYSSDCFHFTFTIEPANRYPRELQEITSLVVSRLTNIVELYLLGIPQTLADYRAIIAHVPSVEKVIIQRGNKLIDFIRLFNPPSVCPRLNHLSFTTFLLPKDLEKYANDVGRTLTACLRSRKKGSAQELKYIVLRNCPPLTDDWLAKLKELGTEVVTEKDATVNTYWSWDEVHIADRYLDQLEELINKNASHLERAEFLRREFIAEGLPSETQSYTFESPLGPSTGVNAYAIYSAPRTAGTEAMVVAASWTSINGNPNLRGIATLLSLSRYLKRYSLWSKDIVFVVSDGYLEGMQAWLSAYHGIQQSNLHAAPLTLHSGVIWTAFAIDYSGHSFSHLGIFYEGLNGRLPNQDLMNSVNVVATHTGHVPIILYDKPDEQLRESVKHTISGLTTSNDVVNYFVRAQHIESMRSPCLLSLPQALMDSMPSDGESVNERNFAVTSFPLNSIMESSLRTMNNLLERLHASFFFYLLTGPNSFLKIGEYLPSVILISTSMMFGGLRLWVDASWVLDTSSISEKDPQVPSKKFKTRRRSVLQPLAIIIATHIFGGLVFLLATSSWFINFQFV</sequence>
<proteinExistence type="predicted"/>
<dbReference type="InterPro" id="IPR007246">
    <property type="entry name" value="Gaa1"/>
</dbReference>
<keyword evidence="2" id="KW-0472">Membrane</keyword>
<evidence type="ECO:0000313" key="3">
    <source>
        <dbReference type="EMBL" id="GJJ12663.1"/>
    </source>
</evidence>
<evidence type="ECO:0008006" key="5">
    <source>
        <dbReference type="Google" id="ProtNLM"/>
    </source>
</evidence>
<dbReference type="PANTHER" id="PTHR13304">
    <property type="entry name" value="GLYCOSYLPHOSPHATIDYLINOSITOL ANCHOR ATTACHMENT 1 PROTEIN"/>
    <property type="match status" value="1"/>
</dbReference>
<dbReference type="Gene3D" id="3.40.630.10">
    <property type="entry name" value="Zn peptidases"/>
    <property type="match status" value="1"/>
</dbReference>
<feature type="transmembrane region" description="Helical" evidence="2">
    <location>
        <begin position="939"/>
        <end position="966"/>
    </location>
</feature>
<dbReference type="EMBL" id="BPWL01000007">
    <property type="protein sequence ID" value="GJJ12663.1"/>
    <property type="molecule type" value="Genomic_DNA"/>
</dbReference>
<dbReference type="Pfam" id="PF04114">
    <property type="entry name" value="Gaa1"/>
    <property type="match status" value="1"/>
</dbReference>
<gene>
    <name evidence="3" type="ORF">Clacol_006907</name>
</gene>
<dbReference type="GO" id="GO:0042765">
    <property type="term" value="C:GPI-anchor transamidase complex"/>
    <property type="evidence" value="ECO:0007669"/>
    <property type="project" value="InterPro"/>
</dbReference>
<evidence type="ECO:0000313" key="4">
    <source>
        <dbReference type="Proteomes" id="UP001050691"/>
    </source>
</evidence>
<keyword evidence="2" id="KW-1133">Transmembrane helix</keyword>
<organism evidence="3 4">
    <name type="scientific">Clathrus columnatus</name>
    <dbReference type="NCBI Taxonomy" id="1419009"/>
    <lineage>
        <taxon>Eukaryota</taxon>
        <taxon>Fungi</taxon>
        <taxon>Dikarya</taxon>
        <taxon>Basidiomycota</taxon>
        <taxon>Agaricomycotina</taxon>
        <taxon>Agaricomycetes</taxon>
        <taxon>Phallomycetidae</taxon>
        <taxon>Phallales</taxon>
        <taxon>Clathraceae</taxon>
        <taxon>Clathrus</taxon>
    </lineage>
</organism>
<keyword evidence="1" id="KW-0175">Coiled coil</keyword>
<evidence type="ECO:0000256" key="1">
    <source>
        <dbReference type="SAM" id="Coils"/>
    </source>
</evidence>
<dbReference type="GO" id="GO:0016255">
    <property type="term" value="P:attachment of GPI anchor to protein"/>
    <property type="evidence" value="ECO:0007669"/>
    <property type="project" value="TreeGrafter"/>
</dbReference>
<protein>
    <recommendedName>
        <fullName evidence="5">F-box domain-containing protein</fullName>
    </recommendedName>
</protein>
<feature type="coiled-coil region" evidence="1">
    <location>
        <begin position="581"/>
        <end position="608"/>
    </location>
</feature>